<evidence type="ECO:0000313" key="1">
    <source>
        <dbReference type="EMBL" id="KAI3942651.1"/>
    </source>
</evidence>
<protein>
    <submittedName>
        <fullName evidence="1">Uncharacterized protein</fullName>
    </submittedName>
</protein>
<keyword evidence="2" id="KW-1185">Reference proteome</keyword>
<comment type="caution">
    <text evidence="1">The sequence shown here is derived from an EMBL/GenBank/DDBJ whole genome shotgun (WGS) entry which is preliminary data.</text>
</comment>
<accession>A0AAD4T9U1</accession>
<evidence type="ECO:0000313" key="2">
    <source>
        <dbReference type="Proteomes" id="UP001202328"/>
    </source>
</evidence>
<sequence>MNDSDARLRFFVDCYKLREATTVVEVGCNFKDVRWCIRNKHLFLLDNLRKEAEGFMKAQKDIDETMEELSLAFIRFTDNAKMVIV</sequence>
<dbReference type="AlphaFoldDB" id="A0AAD4T9U1"/>
<dbReference type="Proteomes" id="UP001202328">
    <property type="component" value="Unassembled WGS sequence"/>
</dbReference>
<name>A0AAD4T9U1_9MAGN</name>
<dbReference type="EMBL" id="JAJJMB010004586">
    <property type="protein sequence ID" value="KAI3942651.1"/>
    <property type="molecule type" value="Genomic_DNA"/>
</dbReference>
<gene>
    <name evidence="1" type="ORF">MKW98_014238</name>
</gene>
<proteinExistence type="predicted"/>
<organism evidence="1 2">
    <name type="scientific">Papaver atlanticum</name>
    <dbReference type="NCBI Taxonomy" id="357466"/>
    <lineage>
        <taxon>Eukaryota</taxon>
        <taxon>Viridiplantae</taxon>
        <taxon>Streptophyta</taxon>
        <taxon>Embryophyta</taxon>
        <taxon>Tracheophyta</taxon>
        <taxon>Spermatophyta</taxon>
        <taxon>Magnoliopsida</taxon>
        <taxon>Ranunculales</taxon>
        <taxon>Papaveraceae</taxon>
        <taxon>Papaveroideae</taxon>
        <taxon>Papaver</taxon>
    </lineage>
</organism>
<reference evidence="1" key="1">
    <citation type="submission" date="2022-04" db="EMBL/GenBank/DDBJ databases">
        <title>A functionally conserved STORR gene fusion in Papaver species that diverged 16.8 million years ago.</title>
        <authorList>
            <person name="Catania T."/>
        </authorList>
    </citation>
    <scope>NUCLEOTIDE SEQUENCE</scope>
    <source>
        <strain evidence="1">S-188037</strain>
    </source>
</reference>